<evidence type="ECO:0000313" key="2">
    <source>
        <dbReference type="Proteomes" id="UP001066276"/>
    </source>
</evidence>
<evidence type="ECO:0000313" key="1">
    <source>
        <dbReference type="EMBL" id="KAJ1203618.1"/>
    </source>
</evidence>
<sequence length="116" mass="12478">MSVWLAAALGTLQGSSGVRPSRISSAPPVALRGTAILLTPLLQFLDSHQARWRMFAPPVPLCHQPLSNSVVQVAGWPGVRPVRGGTLHLQGLRLPVLSWLVGPHLRTVSWGSPRRA</sequence>
<reference evidence="1" key="1">
    <citation type="journal article" date="2022" name="bioRxiv">
        <title>Sequencing and chromosome-scale assembly of the giantPleurodeles waltlgenome.</title>
        <authorList>
            <person name="Brown T."/>
            <person name="Elewa A."/>
            <person name="Iarovenko S."/>
            <person name="Subramanian E."/>
            <person name="Araus A.J."/>
            <person name="Petzold A."/>
            <person name="Susuki M."/>
            <person name="Suzuki K.-i.T."/>
            <person name="Hayashi T."/>
            <person name="Toyoda A."/>
            <person name="Oliveira C."/>
            <person name="Osipova E."/>
            <person name="Leigh N.D."/>
            <person name="Simon A."/>
            <person name="Yun M.H."/>
        </authorList>
    </citation>
    <scope>NUCLEOTIDE SEQUENCE</scope>
    <source>
        <strain evidence="1">20211129_DDA</strain>
        <tissue evidence="1">Liver</tissue>
    </source>
</reference>
<evidence type="ECO:0008006" key="3">
    <source>
        <dbReference type="Google" id="ProtNLM"/>
    </source>
</evidence>
<dbReference type="Proteomes" id="UP001066276">
    <property type="component" value="Chromosome 2_1"/>
</dbReference>
<organism evidence="1 2">
    <name type="scientific">Pleurodeles waltl</name>
    <name type="common">Iberian ribbed newt</name>
    <dbReference type="NCBI Taxonomy" id="8319"/>
    <lineage>
        <taxon>Eukaryota</taxon>
        <taxon>Metazoa</taxon>
        <taxon>Chordata</taxon>
        <taxon>Craniata</taxon>
        <taxon>Vertebrata</taxon>
        <taxon>Euteleostomi</taxon>
        <taxon>Amphibia</taxon>
        <taxon>Batrachia</taxon>
        <taxon>Caudata</taxon>
        <taxon>Salamandroidea</taxon>
        <taxon>Salamandridae</taxon>
        <taxon>Pleurodelinae</taxon>
        <taxon>Pleurodeles</taxon>
    </lineage>
</organism>
<dbReference type="AlphaFoldDB" id="A0AAV7VTH1"/>
<gene>
    <name evidence="1" type="ORF">NDU88_007402</name>
</gene>
<proteinExistence type="predicted"/>
<keyword evidence="2" id="KW-1185">Reference proteome</keyword>
<accession>A0AAV7VTH1</accession>
<dbReference type="EMBL" id="JANPWB010000003">
    <property type="protein sequence ID" value="KAJ1203618.1"/>
    <property type="molecule type" value="Genomic_DNA"/>
</dbReference>
<protein>
    <recommendedName>
        <fullName evidence="3">Secreted protein</fullName>
    </recommendedName>
</protein>
<name>A0AAV7VTH1_PLEWA</name>
<comment type="caution">
    <text evidence="1">The sequence shown here is derived from an EMBL/GenBank/DDBJ whole genome shotgun (WGS) entry which is preliminary data.</text>
</comment>